<evidence type="ECO:0000313" key="2">
    <source>
        <dbReference type="Proteomes" id="UP000237271"/>
    </source>
</evidence>
<organism evidence="1 2">
    <name type="scientific">Phytophthora palmivora</name>
    <dbReference type="NCBI Taxonomy" id="4796"/>
    <lineage>
        <taxon>Eukaryota</taxon>
        <taxon>Sar</taxon>
        <taxon>Stramenopiles</taxon>
        <taxon>Oomycota</taxon>
        <taxon>Peronosporomycetes</taxon>
        <taxon>Peronosporales</taxon>
        <taxon>Peronosporaceae</taxon>
        <taxon>Phytophthora</taxon>
    </lineage>
</organism>
<dbReference type="OrthoDB" id="127012at2759"/>
<comment type="caution">
    <text evidence="1">The sequence shown here is derived from an EMBL/GenBank/DDBJ whole genome shotgun (WGS) entry which is preliminary data.</text>
</comment>
<protein>
    <submittedName>
        <fullName evidence="1">Crinkler (CRN) family protein</fullName>
    </submittedName>
</protein>
<reference evidence="1 2" key="1">
    <citation type="journal article" date="2017" name="Genome Biol. Evol.">
        <title>Phytophthora megakarya and P. palmivora, closely related causal agents of cacao black pod rot, underwent increases in genome sizes and gene numbers by different mechanisms.</title>
        <authorList>
            <person name="Ali S.S."/>
            <person name="Shao J."/>
            <person name="Lary D.J."/>
            <person name="Kronmiller B."/>
            <person name="Shen D."/>
            <person name="Strem M.D."/>
            <person name="Amoako-Attah I."/>
            <person name="Akrofi A.Y."/>
            <person name="Begoude B.A."/>
            <person name="Ten Hoopen G.M."/>
            <person name="Coulibaly K."/>
            <person name="Kebe B.I."/>
            <person name="Melnick R.L."/>
            <person name="Guiltinan M.J."/>
            <person name="Tyler B.M."/>
            <person name="Meinhardt L.W."/>
            <person name="Bailey B.A."/>
        </authorList>
    </citation>
    <scope>NUCLEOTIDE SEQUENCE [LARGE SCALE GENOMIC DNA]</scope>
    <source>
        <strain evidence="2">sbr112.9</strain>
    </source>
</reference>
<proteinExistence type="predicted"/>
<evidence type="ECO:0000313" key="1">
    <source>
        <dbReference type="EMBL" id="POM74380.1"/>
    </source>
</evidence>
<gene>
    <name evidence="1" type="ORF">PHPALM_8675</name>
</gene>
<dbReference type="AlphaFoldDB" id="A0A2P4Y992"/>
<sequence>MDPTLWINNDKHFGKNFGPAEGEDNVVVVVPKQARSREGLSLVSESIENTLNTKGFAAEFTVWPYHI</sequence>
<name>A0A2P4Y992_9STRA</name>
<accession>A0A2P4Y992</accession>
<dbReference type="EMBL" id="NCKW01004878">
    <property type="protein sequence ID" value="POM74380.1"/>
    <property type="molecule type" value="Genomic_DNA"/>
</dbReference>
<keyword evidence="2" id="KW-1185">Reference proteome</keyword>
<dbReference type="Proteomes" id="UP000237271">
    <property type="component" value="Unassembled WGS sequence"/>
</dbReference>